<evidence type="ECO:0000259" key="4">
    <source>
        <dbReference type="Pfam" id="PF02702"/>
    </source>
</evidence>
<dbReference type="PANTHER" id="PTHR45569:SF1">
    <property type="entry name" value="SENSOR PROTEIN KDPD"/>
    <property type="match status" value="1"/>
</dbReference>
<dbReference type="InterPro" id="IPR003852">
    <property type="entry name" value="Sig_transdc_His_kinase_KdpD_N"/>
</dbReference>
<reference evidence="5 6" key="1">
    <citation type="submission" date="2023-07" db="EMBL/GenBank/DDBJ databases">
        <title>Sorghum-associated microbial communities from plants grown in Nebraska, USA.</title>
        <authorList>
            <person name="Schachtman D."/>
        </authorList>
    </citation>
    <scope>NUCLEOTIDE SEQUENCE [LARGE SCALE GENOMIC DNA]</scope>
    <source>
        <strain evidence="5 6">BE143</strain>
    </source>
</reference>
<dbReference type="Proteomes" id="UP001266807">
    <property type="component" value="Unassembled WGS sequence"/>
</dbReference>
<proteinExistence type="predicted"/>
<dbReference type="GO" id="GO:0016301">
    <property type="term" value="F:kinase activity"/>
    <property type="evidence" value="ECO:0007669"/>
    <property type="project" value="UniProtKB-KW"/>
</dbReference>
<gene>
    <name evidence="5" type="ORF">J2W98_005671</name>
</gene>
<evidence type="ECO:0000256" key="3">
    <source>
        <dbReference type="ARBA" id="ARBA00023012"/>
    </source>
</evidence>
<evidence type="ECO:0000256" key="2">
    <source>
        <dbReference type="ARBA" id="ARBA00022777"/>
    </source>
</evidence>
<evidence type="ECO:0000313" key="6">
    <source>
        <dbReference type="Proteomes" id="UP001266807"/>
    </source>
</evidence>
<keyword evidence="2 5" id="KW-0418">Kinase</keyword>
<dbReference type="InterPro" id="IPR027417">
    <property type="entry name" value="P-loop_NTPase"/>
</dbReference>
<organism evidence="5 6">
    <name type="scientific">Paenibacillus peoriae</name>
    <dbReference type="NCBI Taxonomy" id="59893"/>
    <lineage>
        <taxon>Bacteria</taxon>
        <taxon>Bacillati</taxon>
        <taxon>Bacillota</taxon>
        <taxon>Bacilli</taxon>
        <taxon>Bacillales</taxon>
        <taxon>Paenibacillaceae</taxon>
        <taxon>Paenibacillus</taxon>
    </lineage>
</organism>
<dbReference type="SUPFAM" id="SSF52540">
    <property type="entry name" value="P-loop containing nucleoside triphosphate hydrolases"/>
    <property type="match status" value="1"/>
</dbReference>
<accession>A0ABU1QNY7</accession>
<evidence type="ECO:0000256" key="1">
    <source>
        <dbReference type="ARBA" id="ARBA00022679"/>
    </source>
</evidence>
<feature type="domain" description="Signal transduction histidine kinase osmosensitive K+ channel sensor N-terminal" evidence="4">
    <location>
        <begin position="79"/>
        <end position="181"/>
    </location>
</feature>
<evidence type="ECO:0000313" key="5">
    <source>
        <dbReference type="EMBL" id="MDR6781359.1"/>
    </source>
</evidence>
<comment type="caution">
    <text evidence="5">The sequence shown here is derived from an EMBL/GenBank/DDBJ whole genome shotgun (WGS) entry which is preliminary data.</text>
</comment>
<keyword evidence="6" id="KW-1185">Reference proteome</keyword>
<sequence>MHQDARKLVILQPGHYFWQGSVINDILKKSKNMDIFIVADRAEHHGERILPAKMTNPKKNPLYHRLNSREVDEKIGRIKRGRFKVFIGAAPGVGKTYTMLREGNHLLKKGIDVVNGLLETHGRKETIQQVAELPLIERTKIKYSGTELVEMDTGAIIRRNPELVLVDELAHTNVPGSKNKK</sequence>
<dbReference type="InterPro" id="IPR052023">
    <property type="entry name" value="Histidine_kinase_KdpD"/>
</dbReference>
<keyword evidence="3" id="KW-0902">Two-component regulatory system</keyword>
<name>A0ABU1QNY7_9BACL</name>
<dbReference type="PANTHER" id="PTHR45569">
    <property type="entry name" value="SENSOR PROTEIN KDPD"/>
    <property type="match status" value="1"/>
</dbReference>
<dbReference type="EMBL" id="JAVDUG010000016">
    <property type="protein sequence ID" value="MDR6781359.1"/>
    <property type="molecule type" value="Genomic_DNA"/>
</dbReference>
<dbReference type="Pfam" id="PF02702">
    <property type="entry name" value="KdpD"/>
    <property type="match status" value="1"/>
</dbReference>
<keyword evidence="1" id="KW-0808">Transferase</keyword>
<dbReference type="Gene3D" id="3.40.50.300">
    <property type="entry name" value="P-loop containing nucleotide triphosphate hydrolases"/>
    <property type="match status" value="1"/>
</dbReference>
<protein>
    <submittedName>
        <fullName evidence="5">K+-sensing histidine kinase KdpD</fullName>
    </submittedName>
</protein>